<evidence type="ECO:0000313" key="12">
    <source>
        <dbReference type="Proteomes" id="UP000471147"/>
    </source>
</evidence>
<keyword evidence="3" id="KW-1003">Cell membrane</keyword>
<dbReference type="CDD" id="cd07185">
    <property type="entry name" value="OmpA_C-like"/>
    <property type="match status" value="1"/>
</dbReference>
<gene>
    <name evidence="11" type="ORF">EUU23_09800</name>
</gene>
<dbReference type="Proteomes" id="UP000471147">
    <property type="component" value="Unassembled WGS sequence"/>
</dbReference>
<dbReference type="InterPro" id="IPR025713">
    <property type="entry name" value="MotB-like_N_dom"/>
</dbReference>
<accession>A0A6I4LYN9</accession>
<keyword evidence="11" id="KW-0282">Flagellum</keyword>
<dbReference type="InterPro" id="IPR006665">
    <property type="entry name" value="OmpA-like"/>
</dbReference>
<proteinExistence type="inferred from homology"/>
<name>A0A6I4LYN9_9SPHN</name>
<evidence type="ECO:0000256" key="4">
    <source>
        <dbReference type="ARBA" id="ARBA00022692"/>
    </source>
</evidence>
<evidence type="ECO:0000313" key="11">
    <source>
        <dbReference type="EMBL" id="MVZ97999.1"/>
    </source>
</evidence>
<evidence type="ECO:0000256" key="1">
    <source>
        <dbReference type="ARBA" id="ARBA00004162"/>
    </source>
</evidence>
<dbReference type="Pfam" id="PF13677">
    <property type="entry name" value="MotB_plug"/>
    <property type="match status" value="1"/>
</dbReference>
<dbReference type="RefSeq" id="WP_160353965.1">
    <property type="nucleotide sequence ID" value="NZ_SDWJ01000002.1"/>
</dbReference>
<dbReference type="InterPro" id="IPR050330">
    <property type="entry name" value="Bact_OuterMem_StrucFunc"/>
</dbReference>
<comment type="caution">
    <text evidence="11">The sequence shown here is derived from an EMBL/GenBank/DDBJ whole genome shotgun (WGS) entry which is preliminary data.</text>
</comment>
<dbReference type="PANTHER" id="PTHR30329:SF21">
    <property type="entry name" value="LIPOPROTEIN YIAD-RELATED"/>
    <property type="match status" value="1"/>
</dbReference>
<protein>
    <submittedName>
        <fullName evidence="11">Flagellar motor protein MotB</fullName>
    </submittedName>
</protein>
<dbReference type="GO" id="GO:0005886">
    <property type="term" value="C:plasma membrane"/>
    <property type="evidence" value="ECO:0007669"/>
    <property type="project" value="UniProtKB-SubCell"/>
</dbReference>
<evidence type="ECO:0000256" key="5">
    <source>
        <dbReference type="ARBA" id="ARBA00022989"/>
    </source>
</evidence>
<evidence type="ECO:0000256" key="3">
    <source>
        <dbReference type="ARBA" id="ARBA00022475"/>
    </source>
</evidence>
<dbReference type="PANTHER" id="PTHR30329">
    <property type="entry name" value="STATOR ELEMENT OF FLAGELLAR MOTOR COMPLEX"/>
    <property type="match status" value="1"/>
</dbReference>
<dbReference type="PROSITE" id="PS51123">
    <property type="entry name" value="OMPA_2"/>
    <property type="match status" value="1"/>
</dbReference>
<sequence>MARANEPVRPVIVKKIYEAPHGGHHGGAWKVAYADFVTAMMAFFLLMWLLGATTEKQRKALADYFSPTLVSSKQDSAGSTSFFGGDSITSVDKYPHRAGQTGTRSMTIPRDATGGPKEASGIGKDRAKFQEVRKALMTKLIERKEVRRLAKSLRFTETRDGLRIDMVDEANFAMFISGTDILTPDAIRLLSDVGESISDLPNGLIIRGHTDAQPTSSRLGVNNWQLSSARAEATRATLARAGVSPNRFVRIEGVADREAYIRDNPYDPRNRRMSITLGWRTVSD</sequence>
<keyword evidence="11" id="KW-0966">Cell projection</keyword>
<feature type="region of interest" description="Disordered" evidence="8">
    <location>
        <begin position="94"/>
        <end position="122"/>
    </location>
</feature>
<reference evidence="11 12" key="1">
    <citation type="submission" date="2019-01" db="EMBL/GenBank/DDBJ databases">
        <title>Sphingorhabdus lacus sp.nov., isolated from an oligotrophic freshwater lake.</title>
        <authorList>
            <person name="Park M."/>
        </authorList>
    </citation>
    <scope>NUCLEOTIDE SEQUENCE [LARGE SCALE GENOMIC DNA]</scope>
    <source>
        <strain evidence="11 12">IMCC26285</strain>
    </source>
</reference>
<dbReference type="SUPFAM" id="SSF103088">
    <property type="entry name" value="OmpA-like"/>
    <property type="match status" value="1"/>
</dbReference>
<dbReference type="Pfam" id="PF00691">
    <property type="entry name" value="OmpA"/>
    <property type="match status" value="1"/>
</dbReference>
<keyword evidence="11" id="KW-0969">Cilium</keyword>
<organism evidence="11 12">
    <name type="scientific">Sphingorhabdus profundilacus</name>
    <dbReference type="NCBI Taxonomy" id="2509718"/>
    <lineage>
        <taxon>Bacteria</taxon>
        <taxon>Pseudomonadati</taxon>
        <taxon>Pseudomonadota</taxon>
        <taxon>Alphaproteobacteria</taxon>
        <taxon>Sphingomonadales</taxon>
        <taxon>Sphingomonadaceae</taxon>
        <taxon>Sphingorhabdus</taxon>
    </lineage>
</organism>
<evidence type="ECO:0000256" key="7">
    <source>
        <dbReference type="PROSITE-ProRule" id="PRU00473"/>
    </source>
</evidence>
<feature type="transmembrane region" description="Helical" evidence="9">
    <location>
        <begin position="31"/>
        <end position="50"/>
    </location>
</feature>
<evidence type="ECO:0000259" key="10">
    <source>
        <dbReference type="PROSITE" id="PS51123"/>
    </source>
</evidence>
<dbReference type="OrthoDB" id="7170686at2"/>
<keyword evidence="6 7" id="KW-0472">Membrane</keyword>
<dbReference type="InterPro" id="IPR036737">
    <property type="entry name" value="OmpA-like_sf"/>
</dbReference>
<dbReference type="Gene3D" id="3.30.1330.60">
    <property type="entry name" value="OmpA-like domain"/>
    <property type="match status" value="1"/>
</dbReference>
<dbReference type="AlphaFoldDB" id="A0A6I4LYN9"/>
<keyword evidence="4 9" id="KW-0812">Transmembrane</keyword>
<evidence type="ECO:0000256" key="8">
    <source>
        <dbReference type="SAM" id="MobiDB-lite"/>
    </source>
</evidence>
<keyword evidence="12" id="KW-1185">Reference proteome</keyword>
<evidence type="ECO:0000256" key="6">
    <source>
        <dbReference type="ARBA" id="ARBA00023136"/>
    </source>
</evidence>
<keyword evidence="5 9" id="KW-1133">Transmembrane helix</keyword>
<dbReference type="EMBL" id="SDWJ01000002">
    <property type="protein sequence ID" value="MVZ97999.1"/>
    <property type="molecule type" value="Genomic_DNA"/>
</dbReference>
<evidence type="ECO:0000256" key="9">
    <source>
        <dbReference type="SAM" id="Phobius"/>
    </source>
</evidence>
<feature type="domain" description="OmpA-like" evidence="10">
    <location>
        <begin position="162"/>
        <end position="281"/>
    </location>
</feature>
<evidence type="ECO:0000256" key="2">
    <source>
        <dbReference type="ARBA" id="ARBA00008914"/>
    </source>
</evidence>
<comment type="similarity">
    <text evidence="2">Belongs to the MotB family.</text>
</comment>
<comment type="subcellular location">
    <subcellularLocation>
        <location evidence="1">Cell membrane</location>
        <topology evidence="1">Single-pass membrane protein</topology>
    </subcellularLocation>
</comment>